<feature type="chain" id="PRO_5014317137" description="LRRNT domain-containing protein" evidence="4">
    <location>
        <begin position="16"/>
        <end position="440"/>
    </location>
</feature>
<keyword evidence="3" id="KW-0812">Transmembrane</keyword>
<dbReference type="InterPro" id="IPR001611">
    <property type="entry name" value="Leu-rich_rpt"/>
</dbReference>
<dbReference type="STRING" id="105785.A0A2J7R9Y8"/>
<dbReference type="InParanoid" id="A0A2J7R9Y8"/>
<dbReference type="PANTHER" id="PTHR24369">
    <property type="entry name" value="ANTIGEN BSP, PUTATIVE-RELATED"/>
    <property type="match status" value="1"/>
</dbReference>
<reference evidence="5 6" key="1">
    <citation type="submission" date="2017-12" db="EMBL/GenBank/DDBJ databases">
        <title>Hemimetabolous genomes reveal molecular basis of termite eusociality.</title>
        <authorList>
            <person name="Harrison M.C."/>
            <person name="Jongepier E."/>
            <person name="Robertson H.M."/>
            <person name="Arning N."/>
            <person name="Bitard-Feildel T."/>
            <person name="Chao H."/>
            <person name="Childers C.P."/>
            <person name="Dinh H."/>
            <person name="Doddapaneni H."/>
            <person name="Dugan S."/>
            <person name="Gowin J."/>
            <person name="Greiner C."/>
            <person name="Han Y."/>
            <person name="Hu H."/>
            <person name="Hughes D.S.T."/>
            <person name="Huylmans A.-K."/>
            <person name="Kemena C."/>
            <person name="Kremer L.P.M."/>
            <person name="Lee S.L."/>
            <person name="Lopez-Ezquerra A."/>
            <person name="Mallet L."/>
            <person name="Monroy-Kuhn J.M."/>
            <person name="Moser A."/>
            <person name="Murali S.C."/>
            <person name="Muzny D.M."/>
            <person name="Otani S."/>
            <person name="Piulachs M.-D."/>
            <person name="Poelchau M."/>
            <person name="Qu J."/>
            <person name="Schaub F."/>
            <person name="Wada-Katsumata A."/>
            <person name="Worley K.C."/>
            <person name="Xie Q."/>
            <person name="Ylla G."/>
            <person name="Poulsen M."/>
            <person name="Gibbs R.A."/>
            <person name="Schal C."/>
            <person name="Richards S."/>
            <person name="Belles X."/>
            <person name="Korb J."/>
            <person name="Bornberg-Bauer E."/>
        </authorList>
    </citation>
    <scope>NUCLEOTIDE SEQUENCE [LARGE SCALE GENOMIC DNA]</scope>
    <source>
        <tissue evidence="5">Whole body</tissue>
    </source>
</reference>
<feature type="transmembrane region" description="Helical" evidence="3">
    <location>
        <begin position="345"/>
        <end position="370"/>
    </location>
</feature>
<evidence type="ECO:0000313" key="5">
    <source>
        <dbReference type="EMBL" id="PNF37636.1"/>
    </source>
</evidence>
<evidence type="ECO:0000256" key="4">
    <source>
        <dbReference type="SAM" id="SignalP"/>
    </source>
</evidence>
<dbReference type="InterPro" id="IPR003591">
    <property type="entry name" value="Leu-rich_rpt_typical-subtyp"/>
</dbReference>
<evidence type="ECO:0000256" key="1">
    <source>
        <dbReference type="ARBA" id="ARBA00022614"/>
    </source>
</evidence>
<protein>
    <recommendedName>
        <fullName evidence="7">LRRNT domain-containing protein</fullName>
    </recommendedName>
</protein>
<dbReference type="SUPFAM" id="SSF52058">
    <property type="entry name" value="L domain-like"/>
    <property type="match status" value="1"/>
</dbReference>
<keyword evidence="3" id="KW-1133">Transmembrane helix</keyword>
<evidence type="ECO:0000256" key="3">
    <source>
        <dbReference type="SAM" id="Phobius"/>
    </source>
</evidence>
<accession>A0A2J7R9Y8</accession>
<evidence type="ECO:0008006" key="7">
    <source>
        <dbReference type="Google" id="ProtNLM"/>
    </source>
</evidence>
<dbReference type="SMART" id="SM00369">
    <property type="entry name" value="LRR_TYP"/>
    <property type="match status" value="4"/>
</dbReference>
<comment type="caution">
    <text evidence="5">The sequence shown here is derived from an EMBL/GenBank/DDBJ whole genome shotgun (WGS) entry which is preliminary data.</text>
</comment>
<organism evidence="5 6">
    <name type="scientific">Cryptotermes secundus</name>
    <dbReference type="NCBI Taxonomy" id="105785"/>
    <lineage>
        <taxon>Eukaryota</taxon>
        <taxon>Metazoa</taxon>
        <taxon>Ecdysozoa</taxon>
        <taxon>Arthropoda</taxon>
        <taxon>Hexapoda</taxon>
        <taxon>Insecta</taxon>
        <taxon>Pterygota</taxon>
        <taxon>Neoptera</taxon>
        <taxon>Polyneoptera</taxon>
        <taxon>Dictyoptera</taxon>
        <taxon>Blattodea</taxon>
        <taxon>Blattoidea</taxon>
        <taxon>Termitoidae</taxon>
        <taxon>Kalotermitidae</taxon>
        <taxon>Cryptotermitinae</taxon>
        <taxon>Cryptotermes</taxon>
    </lineage>
</organism>
<dbReference type="Proteomes" id="UP000235965">
    <property type="component" value="Unassembled WGS sequence"/>
</dbReference>
<keyword evidence="6" id="KW-1185">Reference proteome</keyword>
<evidence type="ECO:0000313" key="6">
    <source>
        <dbReference type="Proteomes" id="UP000235965"/>
    </source>
</evidence>
<keyword evidence="4" id="KW-0732">Signal</keyword>
<dbReference type="InterPro" id="IPR050541">
    <property type="entry name" value="LRR_TM_domain-containing"/>
</dbReference>
<proteinExistence type="predicted"/>
<dbReference type="Gene3D" id="3.80.10.10">
    <property type="entry name" value="Ribonuclease Inhibitor"/>
    <property type="match status" value="1"/>
</dbReference>
<feature type="signal peptide" evidence="4">
    <location>
        <begin position="1"/>
        <end position="15"/>
    </location>
</feature>
<gene>
    <name evidence="5" type="ORF">B7P43_G11960</name>
</gene>
<dbReference type="Pfam" id="PF13855">
    <property type="entry name" value="LRR_8"/>
    <property type="match status" value="1"/>
</dbReference>
<dbReference type="GO" id="GO:0005886">
    <property type="term" value="C:plasma membrane"/>
    <property type="evidence" value="ECO:0007669"/>
    <property type="project" value="TreeGrafter"/>
</dbReference>
<keyword evidence="1" id="KW-0433">Leucine-rich repeat</keyword>
<dbReference type="AlphaFoldDB" id="A0A2J7R9Y8"/>
<name>A0A2J7R9Y8_9NEOP</name>
<keyword evidence="2" id="KW-0677">Repeat</keyword>
<dbReference type="PROSITE" id="PS51450">
    <property type="entry name" value="LRR"/>
    <property type="match status" value="2"/>
</dbReference>
<dbReference type="InterPro" id="IPR032675">
    <property type="entry name" value="LRR_dom_sf"/>
</dbReference>
<dbReference type="EMBL" id="NEVH01006580">
    <property type="protein sequence ID" value="PNF37636.1"/>
    <property type="molecule type" value="Genomic_DNA"/>
</dbReference>
<evidence type="ECO:0000256" key="2">
    <source>
        <dbReference type="ARBA" id="ARBA00022737"/>
    </source>
</evidence>
<dbReference type="OrthoDB" id="694479at2759"/>
<sequence length="440" mass="49513">MRWVLMFAVVFLVSASEPCAEMCSCSPGTVNCSNTSLVRIAFKLEEDTEVLDLSYNLIEIIDNEFFSETDVTQVRSAYLNDNSIASVEPEAFRLFGDLKHLYLQNNKINSLHPSTFQSNTNLTTLDLSGNILTTIHHKIFEENHLLSWVNIAGSSLNVSTISPTIFSFSLNTLDIEMCKTPKYSINSFQNIQIFKNFNLTESEIFSVETFISYQNTELQELSSENYVFSKLSKLGFDGFSIFRYDEIHEAIFSASNSSLICFCARLSAWFWCYEDTFQCTIHISDIYSLLNCKETSRGTSDIPSHILESSPVASSMSVTESQTNCTDNDSISVVTSFVADEGMDLWHIILCVVVGIGVILVVIIGAFIYIRRRRENTRNTERRVQYISVPLSISEPLHYESGDVTNFTQHRVIPYASATVADIIRDTRVGNAQLASFKGS</sequence>
<keyword evidence="3" id="KW-0472">Membrane</keyword>
<dbReference type="PANTHER" id="PTHR24369:SF213">
    <property type="entry name" value="INSULIN LIKE GROWTH FACTOR BINDING PROTEIN ACID LABILE SUBUNIT"/>
    <property type="match status" value="1"/>
</dbReference>